<evidence type="ECO:0000256" key="4">
    <source>
        <dbReference type="ARBA" id="ARBA00022968"/>
    </source>
</evidence>
<evidence type="ECO:0000256" key="5">
    <source>
        <dbReference type="ARBA" id="ARBA00023034"/>
    </source>
</evidence>
<evidence type="ECO:0000313" key="8">
    <source>
        <dbReference type="EMBL" id="CAL1386246.1"/>
    </source>
</evidence>
<keyword evidence="4" id="KW-0735">Signal-anchor</keyword>
<evidence type="ECO:0000259" key="7">
    <source>
        <dbReference type="Pfam" id="PF03016"/>
    </source>
</evidence>
<evidence type="ECO:0000256" key="6">
    <source>
        <dbReference type="SAM" id="Phobius"/>
    </source>
</evidence>
<dbReference type="EMBL" id="OZ034818">
    <property type="protein sequence ID" value="CAL1386246.1"/>
    <property type="molecule type" value="Genomic_DNA"/>
</dbReference>
<feature type="domain" description="Exostosin GT47" evidence="7">
    <location>
        <begin position="104"/>
        <end position="434"/>
    </location>
</feature>
<keyword evidence="5" id="KW-0333">Golgi apparatus</keyword>
<feature type="transmembrane region" description="Helical" evidence="6">
    <location>
        <begin position="29"/>
        <end position="49"/>
    </location>
</feature>
<proteinExistence type="inferred from homology"/>
<evidence type="ECO:0000256" key="3">
    <source>
        <dbReference type="ARBA" id="ARBA00022676"/>
    </source>
</evidence>
<evidence type="ECO:0000256" key="1">
    <source>
        <dbReference type="ARBA" id="ARBA00004323"/>
    </source>
</evidence>
<keyword evidence="9" id="KW-1185">Reference proteome</keyword>
<dbReference type="Proteomes" id="UP001497516">
    <property type="component" value="Chromosome 5"/>
</dbReference>
<dbReference type="Pfam" id="PF03016">
    <property type="entry name" value="Exostosin_GT47"/>
    <property type="match status" value="1"/>
</dbReference>
<dbReference type="PANTHER" id="PTHR11062">
    <property type="entry name" value="EXOSTOSIN HEPARAN SULFATE GLYCOSYLTRANSFERASE -RELATED"/>
    <property type="match status" value="1"/>
</dbReference>
<evidence type="ECO:0000313" key="9">
    <source>
        <dbReference type="Proteomes" id="UP001497516"/>
    </source>
</evidence>
<comment type="similarity">
    <text evidence="2">Belongs to the glycosyltransferase 47 family.</text>
</comment>
<keyword evidence="6" id="KW-0472">Membrane</keyword>
<gene>
    <name evidence="8" type="ORF">LTRI10_LOCUS27323</name>
</gene>
<keyword evidence="3" id="KW-0328">Glycosyltransferase</keyword>
<reference evidence="8 9" key="1">
    <citation type="submission" date="2024-04" db="EMBL/GenBank/DDBJ databases">
        <authorList>
            <person name="Fracassetti M."/>
        </authorList>
    </citation>
    <scope>NUCLEOTIDE SEQUENCE [LARGE SCALE GENOMIC DNA]</scope>
</reference>
<dbReference type="InterPro" id="IPR040911">
    <property type="entry name" value="Exostosin_GT47"/>
</dbReference>
<name>A0AAV2EJU0_9ROSI</name>
<comment type="subcellular location">
    <subcellularLocation>
        <location evidence="1">Golgi apparatus membrane</location>
        <topology evidence="1">Single-pass type II membrane protein</topology>
    </subcellularLocation>
</comment>
<dbReference type="InterPro" id="IPR004263">
    <property type="entry name" value="Exostosin"/>
</dbReference>
<dbReference type="GO" id="GO:0000139">
    <property type="term" value="C:Golgi membrane"/>
    <property type="evidence" value="ECO:0007669"/>
    <property type="project" value="UniProtKB-SubCell"/>
</dbReference>
<keyword evidence="3" id="KW-0808">Transferase</keyword>
<sequence>MVAAAGVAEAPTSFNLRNSPLPSNPKYRFFLLLLLLLFFSSWSILIRSLGRPCVNRRRTFVAKTNVVAVTTTDDHSHGRGIDGGVMNIYDKVGDPKPTGRCHVRNMSVYVYDLPSKFNSDLLRNCTRLNRYRNLCPDVVNHGLGQPLSVEANTPTKEPIWFAPYQFAAEEIFHARMLNHPCRTNDPARANLFYVPFYGGFHMSSMGRETNYTARDELAVQLAEHVEQQQPWWGRRNGKDHFMVLGRTAWDFMRPDHRQAVDYGPNTLLTLPAVRNMSVFVVERHPSEGNNQLGIPYPSYFHPYTVDQVRDWQRKVAGSSRPYLFSYIGARRKEGVAAAIRDELMQQCSESEHCMLLNCTADASKCSDPKEVLRVMMASRFCLQPRGDSFTRRSVFDSLLAGCLPVLFSRHTAYTQYQMYLPENTTSYSVFLWEDEKMISDNGSRKVNIEDELMKIGSGKVEEMRKVVVDLIPRLTFAHPNASGDKGFEDVVDVALSSLLRLVY</sequence>
<evidence type="ECO:0000256" key="2">
    <source>
        <dbReference type="ARBA" id="ARBA00010271"/>
    </source>
</evidence>
<keyword evidence="6" id="KW-0812">Transmembrane</keyword>
<organism evidence="8 9">
    <name type="scientific">Linum trigynum</name>
    <dbReference type="NCBI Taxonomy" id="586398"/>
    <lineage>
        <taxon>Eukaryota</taxon>
        <taxon>Viridiplantae</taxon>
        <taxon>Streptophyta</taxon>
        <taxon>Embryophyta</taxon>
        <taxon>Tracheophyta</taxon>
        <taxon>Spermatophyta</taxon>
        <taxon>Magnoliopsida</taxon>
        <taxon>eudicotyledons</taxon>
        <taxon>Gunneridae</taxon>
        <taxon>Pentapetalae</taxon>
        <taxon>rosids</taxon>
        <taxon>fabids</taxon>
        <taxon>Malpighiales</taxon>
        <taxon>Linaceae</taxon>
        <taxon>Linum</taxon>
    </lineage>
</organism>
<accession>A0AAV2EJU0</accession>
<dbReference type="PANTHER" id="PTHR11062:SF255">
    <property type="entry name" value="XYLOGLUCAN GALACTOSYLTRANSFERASE GT17-RELATED"/>
    <property type="match status" value="1"/>
</dbReference>
<protein>
    <recommendedName>
        <fullName evidence="7">Exostosin GT47 domain-containing protein</fullName>
    </recommendedName>
</protein>
<keyword evidence="6" id="KW-1133">Transmembrane helix</keyword>
<dbReference type="GO" id="GO:0016757">
    <property type="term" value="F:glycosyltransferase activity"/>
    <property type="evidence" value="ECO:0007669"/>
    <property type="project" value="UniProtKB-KW"/>
</dbReference>
<dbReference type="AlphaFoldDB" id="A0AAV2EJU0"/>